<dbReference type="Proteomes" id="UP001158576">
    <property type="component" value="Chromosome PAR"/>
</dbReference>
<feature type="transmembrane region" description="Helical" evidence="1">
    <location>
        <begin position="24"/>
        <end position="48"/>
    </location>
</feature>
<proteinExistence type="predicted"/>
<name>A0ABN7S0D3_OIKDI</name>
<feature type="transmembrane region" description="Helical" evidence="1">
    <location>
        <begin position="76"/>
        <end position="96"/>
    </location>
</feature>
<gene>
    <name evidence="2" type="ORF">OKIOD_LOCUS2578</name>
</gene>
<keyword evidence="1" id="KW-0812">Transmembrane</keyword>
<evidence type="ECO:0000313" key="2">
    <source>
        <dbReference type="EMBL" id="CAG5085815.1"/>
    </source>
</evidence>
<protein>
    <submittedName>
        <fullName evidence="2">Oidioi.mRNA.OKI2018_I69.PAR.g11020.t1.cds</fullName>
    </submittedName>
</protein>
<organism evidence="2 3">
    <name type="scientific">Oikopleura dioica</name>
    <name type="common">Tunicate</name>
    <dbReference type="NCBI Taxonomy" id="34765"/>
    <lineage>
        <taxon>Eukaryota</taxon>
        <taxon>Metazoa</taxon>
        <taxon>Chordata</taxon>
        <taxon>Tunicata</taxon>
        <taxon>Appendicularia</taxon>
        <taxon>Copelata</taxon>
        <taxon>Oikopleuridae</taxon>
        <taxon>Oikopleura</taxon>
    </lineage>
</organism>
<reference evidence="2 3" key="1">
    <citation type="submission" date="2021-04" db="EMBL/GenBank/DDBJ databases">
        <authorList>
            <person name="Bliznina A."/>
        </authorList>
    </citation>
    <scope>NUCLEOTIDE SEQUENCE [LARGE SCALE GENOMIC DNA]</scope>
</reference>
<keyword evidence="1" id="KW-0472">Membrane</keyword>
<keyword evidence="3" id="KW-1185">Reference proteome</keyword>
<sequence length="277" mass="31362">MAEENFKWDISFLVTQCDRKRWKWTAFCYIFCCFTIFSIFNCVHYAVFWTPIHLARKLSGYVCQLRLTKIEKRRRLVIVHITALIFYGPILCIVVLATNDWGGSEIYIYYFLPGTAIPTLLALVALLPPKLFRTIIPVIKCFHDEENIETEISSSSAQNTVVSSQPETFSHVQTPERTHSESTLGSLPVINTVSLPDDPLSQANVQNNGPLETKIIPLDGVSLQSESSLGEYRTPSVNSVVTEKSIEERFQKIEAFMARMEEKMNAADNNSANQSIV</sequence>
<evidence type="ECO:0000313" key="3">
    <source>
        <dbReference type="Proteomes" id="UP001158576"/>
    </source>
</evidence>
<keyword evidence="1" id="KW-1133">Transmembrane helix</keyword>
<accession>A0ABN7S0D3</accession>
<dbReference type="EMBL" id="OU015568">
    <property type="protein sequence ID" value="CAG5085815.1"/>
    <property type="molecule type" value="Genomic_DNA"/>
</dbReference>
<feature type="transmembrane region" description="Helical" evidence="1">
    <location>
        <begin position="108"/>
        <end position="127"/>
    </location>
</feature>
<evidence type="ECO:0000256" key="1">
    <source>
        <dbReference type="SAM" id="Phobius"/>
    </source>
</evidence>